<protein>
    <recommendedName>
        <fullName evidence="4 9">ATP phosphoribosyltransferase regulatory subunit</fullName>
    </recommendedName>
</protein>
<dbReference type="CDD" id="cd00773">
    <property type="entry name" value="HisRS-like_core"/>
    <property type="match status" value="1"/>
</dbReference>
<evidence type="ECO:0000256" key="1">
    <source>
        <dbReference type="ARBA" id="ARBA00004496"/>
    </source>
</evidence>
<proteinExistence type="inferred from homology"/>
<dbReference type="NCBIfam" id="TIGR00443">
    <property type="entry name" value="hisZ_biosyn_reg"/>
    <property type="match status" value="1"/>
</dbReference>
<evidence type="ECO:0000256" key="4">
    <source>
        <dbReference type="ARBA" id="ARBA00020397"/>
    </source>
</evidence>
<gene>
    <name evidence="9 12" type="primary">hisZ</name>
    <name evidence="12" type="ORF">BGLFYP119_01057</name>
</gene>
<comment type="subunit">
    <text evidence="9">Heteromultimer composed of HisG and HisZ subunits.</text>
</comment>
<dbReference type="GO" id="GO:0005737">
    <property type="term" value="C:cytoplasm"/>
    <property type="evidence" value="ECO:0007669"/>
    <property type="project" value="UniProtKB-SubCell"/>
</dbReference>
<feature type="binding site" evidence="10">
    <location>
        <begin position="273"/>
        <end position="274"/>
    </location>
    <ligand>
        <name>L-histidine</name>
        <dbReference type="ChEBI" id="CHEBI:57595"/>
    </ligand>
</feature>
<dbReference type="Pfam" id="PF13393">
    <property type="entry name" value="tRNA-synt_His"/>
    <property type="match status" value="1"/>
</dbReference>
<dbReference type="InterPro" id="IPR041715">
    <property type="entry name" value="HisRS-like_core"/>
</dbReference>
<comment type="pathway">
    <text evidence="2 9">Amino-acid biosynthesis; L-histidine biosynthesis; L-histidine from 5-phospho-alpha-D-ribose 1-diphosphate: step 1/9.</text>
</comment>
<evidence type="ECO:0000256" key="7">
    <source>
        <dbReference type="ARBA" id="ARBA00023102"/>
    </source>
</evidence>
<dbReference type="HAMAP" id="MF_00125">
    <property type="entry name" value="HisZ"/>
    <property type="match status" value="1"/>
</dbReference>
<feature type="domain" description="Class II Histidinyl-tRNA synthetase (HisRS)-like catalytic core" evidence="11">
    <location>
        <begin position="10"/>
        <end position="318"/>
    </location>
</feature>
<evidence type="ECO:0000313" key="12">
    <source>
        <dbReference type="EMBL" id="VYS90616.1"/>
    </source>
</evidence>
<comment type="similarity">
    <text evidence="3 9">Belongs to the class-II aminoacyl-tRNA synthetase family. HisZ subfamily.</text>
</comment>
<dbReference type="GO" id="GO:0016757">
    <property type="term" value="F:glycosyltransferase activity"/>
    <property type="evidence" value="ECO:0007669"/>
    <property type="project" value="UniProtKB-KW"/>
</dbReference>
<dbReference type="RefSeq" id="WP_156353410.1">
    <property type="nucleotide sequence ID" value="NZ_CACRST010000010.1"/>
</dbReference>
<evidence type="ECO:0000256" key="9">
    <source>
        <dbReference type="HAMAP-Rule" id="MF_00125"/>
    </source>
</evidence>
<dbReference type="UniPathway" id="UPA00031">
    <property type="reaction ID" value="UER00006"/>
</dbReference>
<reference evidence="12" key="1">
    <citation type="submission" date="2019-11" db="EMBL/GenBank/DDBJ databases">
        <authorList>
            <person name="Feng L."/>
        </authorList>
    </citation>
    <scope>NUCLEOTIDE SEQUENCE</scope>
    <source>
        <strain evidence="12">BgluceraseaLFYP119</strain>
    </source>
</reference>
<dbReference type="PIRSF" id="PIRSF001549">
    <property type="entry name" value="His-tRNA_synth"/>
    <property type="match status" value="1"/>
</dbReference>
<sequence length="371" mass="42385">MQKIFHTPEGVRDIYSRECAQKHQLTDRIRQVFQGYGYEEIETPTFEYFEVFSREVGTVSSRELYKFFDREGNTLVLRPDFTPSVSRACATYFSPDQDTVTLFYTGQTFVNSSSYQGRLKETTQMGVERIGDDSPEADAELLAMTIESLLSSGLREFQVSLGQVDYFKSLLVEAGLEEEAEEHLRSLISEKNYFGVEELVSRQNLPPELSRAFQDLPHLFGGIEILKKAKSLTKNPSAAQAVKRLEHIYEIMKLYGYEKYISFDFGMVSKIQYYTGIIFQAYTYGSGEPLVKGGRYNELLKHFGTPAPSIGFVIVVDSLLTALSRQKIETFCEEAPYVLTYTEETMEEAVVKAQRLRKEGRRVALRKIKEG</sequence>
<dbReference type="InterPro" id="IPR004517">
    <property type="entry name" value="HisZ"/>
</dbReference>
<dbReference type="GO" id="GO:0000105">
    <property type="term" value="P:L-histidine biosynthetic process"/>
    <property type="evidence" value="ECO:0007669"/>
    <property type="project" value="UniProtKB-UniRule"/>
</dbReference>
<evidence type="ECO:0000256" key="5">
    <source>
        <dbReference type="ARBA" id="ARBA00022490"/>
    </source>
</evidence>
<dbReference type="EMBL" id="CACRST010000010">
    <property type="protein sequence ID" value="VYS90616.1"/>
    <property type="molecule type" value="Genomic_DNA"/>
</dbReference>
<dbReference type="GO" id="GO:0004821">
    <property type="term" value="F:histidine-tRNA ligase activity"/>
    <property type="evidence" value="ECO:0007669"/>
    <property type="project" value="TreeGrafter"/>
</dbReference>
<evidence type="ECO:0000256" key="8">
    <source>
        <dbReference type="ARBA" id="ARBA00025246"/>
    </source>
</evidence>
<keyword evidence="12" id="KW-0328">Glycosyltransferase</keyword>
<keyword evidence="12" id="KW-0808">Transferase</keyword>
<name>A0A6N2SBM0_9FIRM</name>
<evidence type="ECO:0000256" key="2">
    <source>
        <dbReference type="ARBA" id="ARBA00004667"/>
    </source>
</evidence>
<dbReference type="GO" id="GO:0140096">
    <property type="term" value="F:catalytic activity, acting on a protein"/>
    <property type="evidence" value="ECO:0007669"/>
    <property type="project" value="UniProtKB-ARBA"/>
</dbReference>
<keyword evidence="6 9" id="KW-0028">Amino-acid biosynthesis</keyword>
<evidence type="ECO:0000256" key="3">
    <source>
        <dbReference type="ARBA" id="ARBA00005539"/>
    </source>
</evidence>
<evidence type="ECO:0000259" key="11">
    <source>
        <dbReference type="Pfam" id="PF13393"/>
    </source>
</evidence>
<evidence type="ECO:0000256" key="6">
    <source>
        <dbReference type="ARBA" id="ARBA00022605"/>
    </source>
</evidence>
<comment type="miscellaneous">
    <text evidence="9">This function is generally fulfilled by the C-terminal part of HisG, which is missing in some bacteria such as this one.</text>
</comment>
<comment type="function">
    <text evidence="8 9">Required for the first step of histidine biosynthesis. May allow the feedback regulation of ATP phosphoribosyltransferase activity by histidine.</text>
</comment>
<dbReference type="PANTHER" id="PTHR43707:SF6">
    <property type="entry name" value="ATP PHOSPHORIBOSYLTRANSFERASE REGULATORY SUBUNIT"/>
    <property type="match status" value="1"/>
</dbReference>
<comment type="subcellular location">
    <subcellularLocation>
        <location evidence="1 9">Cytoplasm</location>
    </subcellularLocation>
</comment>
<organism evidence="12">
    <name type="scientific">Blautia glucerasea</name>
    <dbReference type="NCBI Taxonomy" id="536633"/>
    <lineage>
        <taxon>Bacteria</taxon>
        <taxon>Bacillati</taxon>
        <taxon>Bacillota</taxon>
        <taxon>Clostridia</taxon>
        <taxon>Lachnospirales</taxon>
        <taxon>Lachnospiraceae</taxon>
        <taxon>Blautia</taxon>
    </lineage>
</organism>
<dbReference type="InterPro" id="IPR045864">
    <property type="entry name" value="aa-tRNA-synth_II/BPL/LPL"/>
</dbReference>
<dbReference type="InterPro" id="IPR004516">
    <property type="entry name" value="HisRS/HisZ"/>
</dbReference>
<feature type="binding site" evidence="10">
    <location>
        <begin position="80"/>
        <end position="82"/>
    </location>
    <ligand>
        <name>L-histidine</name>
        <dbReference type="ChEBI" id="CHEBI:57595"/>
    </ligand>
</feature>
<dbReference type="SUPFAM" id="SSF55681">
    <property type="entry name" value="Class II aaRS and biotin synthetases"/>
    <property type="match status" value="1"/>
</dbReference>
<accession>A0A6N2SBM0</accession>
<dbReference type="PANTHER" id="PTHR43707">
    <property type="entry name" value="HISTIDYL-TRNA SYNTHETASE"/>
    <property type="match status" value="1"/>
</dbReference>
<feature type="binding site" evidence="10">
    <location>
        <position position="128"/>
    </location>
    <ligand>
        <name>L-histidine</name>
        <dbReference type="ChEBI" id="CHEBI:57595"/>
    </ligand>
</feature>
<dbReference type="AlphaFoldDB" id="A0A6N2SBM0"/>
<feature type="binding site" evidence="10">
    <location>
        <position position="124"/>
    </location>
    <ligand>
        <name>L-histidine</name>
        <dbReference type="ChEBI" id="CHEBI:57595"/>
    </ligand>
</feature>
<dbReference type="GO" id="GO:0006427">
    <property type="term" value="P:histidyl-tRNA aminoacylation"/>
    <property type="evidence" value="ECO:0007669"/>
    <property type="project" value="TreeGrafter"/>
</dbReference>
<evidence type="ECO:0000256" key="10">
    <source>
        <dbReference type="PIRSR" id="PIRSR001549-1"/>
    </source>
</evidence>
<keyword evidence="5 9" id="KW-0963">Cytoplasm</keyword>
<dbReference type="Gene3D" id="3.30.930.10">
    <property type="entry name" value="Bira Bifunctional Protein, Domain 2"/>
    <property type="match status" value="1"/>
</dbReference>
<keyword evidence="7 9" id="KW-0368">Histidine biosynthesis</keyword>